<dbReference type="Pfam" id="PF16095">
    <property type="entry name" value="COR-A"/>
    <property type="match status" value="1"/>
</dbReference>
<dbReference type="Gene3D" id="3.60.10.10">
    <property type="entry name" value="Endonuclease/exonuclease/phosphatase"/>
    <property type="match status" value="1"/>
</dbReference>
<organism evidence="4 5">
    <name type="scientific">Mytilus galloprovincialis</name>
    <name type="common">Mediterranean mussel</name>
    <dbReference type="NCBI Taxonomy" id="29158"/>
    <lineage>
        <taxon>Eukaryota</taxon>
        <taxon>Metazoa</taxon>
        <taxon>Spiralia</taxon>
        <taxon>Lophotrochozoa</taxon>
        <taxon>Mollusca</taxon>
        <taxon>Bivalvia</taxon>
        <taxon>Autobranchia</taxon>
        <taxon>Pteriomorphia</taxon>
        <taxon>Mytilida</taxon>
        <taxon>Mytiloidea</taxon>
        <taxon>Mytilidae</taxon>
        <taxon>Mytilinae</taxon>
        <taxon>Mytilus</taxon>
    </lineage>
</organism>
<evidence type="ECO:0000313" key="5">
    <source>
        <dbReference type="Proteomes" id="UP000596742"/>
    </source>
</evidence>
<feature type="domain" description="Death" evidence="3">
    <location>
        <begin position="763"/>
        <end position="822"/>
    </location>
</feature>
<keyword evidence="1" id="KW-0677">Repeat</keyword>
<feature type="compositionally biased region" description="Basic and acidic residues" evidence="2">
    <location>
        <begin position="116"/>
        <end position="126"/>
    </location>
</feature>
<evidence type="ECO:0000256" key="2">
    <source>
        <dbReference type="SAM" id="MobiDB-lite"/>
    </source>
</evidence>
<feature type="compositionally biased region" description="Basic and acidic residues" evidence="2">
    <location>
        <begin position="145"/>
        <end position="154"/>
    </location>
</feature>
<dbReference type="SUPFAM" id="SSF52540">
    <property type="entry name" value="P-loop containing nucleoside triphosphate hydrolases"/>
    <property type="match status" value="1"/>
</dbReference>
<dbReference type="InterPro" id="IPR036691">
    <property type="entry name" value="Endo/exonu/phosph_ase_sf"/>
</dbReference>
<evidence type="ECO:0000313" key="4">
    <source>
        <dbReference type="EMBL" id="VDI60539.1"/>
    </source>
</evidence>
<dbReference type="PROSITE" id="PS50017">
    <property type="entry name" value="DEATH_DOMAIN"/>
    <property type="match status" value="1"/>
</dbReference>
<dbReference type="Gene3D" id="1.10.533.10">
    <property type="entry name" value="Death Domain, Fas"/>
    <property type="match status" value="1"/>
</dbReference>
<dbReference type="Pfam" id="PF00531">
    <property type="entry name" value="Death"/>
    <property type="match status" value="1"/>
</dbReference>
<gene>
    <name evidence="4" type="ORF">MGAL_10B052024</name>
</gene>
<dbReference type="GO" id="GO:0007165">
    <property type="term" value="P:signal transduction"/>
    <property type="evidence" value="ECO:0007669"/>
    <property type="project" value="InterPro"/>
</dbReference>
<dbReference type="InterPro" id="IPR032171">
    <property type="entry name" value="COR-A"/>
</dbReference>
<dbReference type="OrthoDB" id="5962960at2759"/>
<name>A0A8B6G8W6_MYTGA</name>
<feature type="region of interest" description="Disordered" evidence="2">
    <location>
        <begin position="116"/>
        <end position="172"/>
    </location>
</feature>
<sequence>MHAEDFKNLISKGYYASYDNRVYLAGACNIGKSSLASILIGDVVPKKWYSTDGLVIHFGRNGIHLEDKKMIPLIKSDTNIMRKLLLGNPNIEARKIDSKQSTNIQNRVPELGKEVHELSRPDEHVVKSSSAKKLPDQTAAQREPGSPKEYKRQQEASQCIDSKGGAIPKSTLPQIKQQTATSIKSNVLQEIRDGTYKVRIAPSDLVDFGGQRSFDMTHQLFIQHKGTFVLMFDGRYGLHSKLEEYQEDSITAKVNAKGLQQTEKRKRLIEWTKQQKCDILLIQETHFTDNLEESLKKEFEGELIISNGQSNARGDEIPNKKRELIRELTKLFQSHNKKKHILYDRIFFINATQPDDQEIELLKDALVDIAFQQSTWGQRMPVAWVPLELQLSEMRSKGINLITKEEIQNMNRSNAEFMLNVSHLDEFLKIQHSLGKIMYFDQPGLHNFIVVQPTAMVNILRSFITDEIFWPRDEVLRQILGTMVNTGTVKKKGLFDLWSQPQFREFLPTTEHKEYIVQVLVYLDILVEPKREEKSDSKNVTYLVPCLVKSRIPDKFLKFEEQKTICLAYKLTERIIPAALSFKLIAAVVTTWPLKVVKGRNCLYSQSSIMTVDKENELLIQIKDDRVCICLSNIVSRYNISPDIAASIQDCLVLALERVLLFYHDCFGRSTANLDVKSLYAIRVGVICQKRMCFLPLSSAKRKQTWICQREQKHETKCCLYWVFDRNTRTCGTMCKGPPKELLSLSPTDKHLVRLATQLSVNEFEEFFISLDMTRAELDEIEHCYPRTEIMCRKLMALYKWKKKNETISLQDLLDALAKIGRPHYLCQVVFTTFFRYFITSSLLTNSLLMPKSKSHERPRY</sequence>
<dbReference type="SUPFAM" id="SSF47986">
    <property type="entry name" value="DEATH domain"/>
    <property type="match status" value="1"/>
</dbReference>
<dbReference type="InterPro" id="IPR027417">
    <property type="entry name" value="P-loop_NTPase"/>
</dbReference>
<evidence type="ECO:0000256" key="1">
    <source>
        <dbReference type="ARBA" id="ARBA00022737"/>
    </source>
</evidence>
<dbReference type="InterPro" id="IPR011029">
    <property type="entry name" value="DEATH-like_dom_sf"/>
</dbReference>
<dbReference type="AlphaFoldDB" id="A0A8B6G8W6"/>
<dbReference type="Proteomes" id="UP000596742">
    <property type="component" value="Unassembled WGS sequence"/>
</dbReference>
<dbReference type="EMBL" id="UYJE01008046">
    <property type="protein sequence ID" value="VDI60539.1"/>
    <property type="molecule type" value="Genomic_DNA"/>
</dbReference>
<comment type="caution">
    <text evidence="4">The sequence shown here is derived from an EMBL/GenBank/DDBJ whole genome shotgun (WGS) entry which is preliminary data.</text>
</comment>
<keyword evidence="5" id="KW-1185">Reference proteome</keyword>
<dbReference type="InterPro" id="IPR000488">
    <property type="entry name" value="Death_dom"/>
</dbReference>
<evidence type="ECO:0000259" key="3">
    <source>
        <dbReference type="PROSITE" id="PS50017"/>
    </source>
</evidence>
<dbReference type="CDD" id="cd01670">
    <property type="entry name" value="Death"/>
    <property type="match status" value="1"/>
</dbReference>
<proteinExistence type="predicted"/>
<accession>A0A8B6G8W6</accession>
<protein>
    <recommendedName>
        <fullName evidence="3">Death domain-containing protein</fullName>
    </recommendedName>
</protein>
<reference evidence="4" key="1">
    <citation type="submission" date="2018-11" db="EMBL/GenBank/DDBJ databases">
        <authorList>
            <person name="Alioto T."/>
            <person name="Alioto T."/>
        </authorList>
    </citation>
    <scope>NUCLEOTIDE SEQUENCE</scope>
</reference>